<evidence type="ECO:0000256" key="14">
    <source>
        <dbReference type="ARBA" id="ARBA00048407"/>
    </source>
</evidence>
<keyword evidence="9" id="KW-0560">Oxidoreductase</keyword>
<protein>
    <recommendedName>
        <fullName evidence="5">L-lysine N6-monooxygenase MbtG</fullName>
        <ecNumber evidence="4">1.14.13.59</ecNumber>
    </recommendedName>
    <alternativeName>
        <fullName evidence="13">Lysine 6-N-hydroxylase</fullName>
    </alternativeName>
    <alternativeName>
        <fullName evidence="12">Lysine N6-hydroxylase</fullName>
    </alternativeName>
    <alternativeName>
        <fullName evidence="10">Lysine-N-oxygenase</fullName>
    </alternativeName>
    <alternativeName>
        <fullName evidence="11">Mycobactin synthase protein G</fullName>
    </alternativeName>
</protein>
<evidence type="ECO:0000256" key="13">
    <source>
        <dbReference type="ARBA" id="ARBA00032738"/>
    </source>
</evidence>
<keyword evidence="16" id="KW-1185">Reference proteome</keyword>
<organism evidence="15 16">
    <name type="scientific">Cytobacillus firmus</name>
    <name type="common">Bacillus firmus</name>
    <dbReference type="NCBI Taxonomy" id="1399"/>
    <lineage>
        <taxon>Bacteria</taxon>
        <taxon>Bacillati</taxon>
        <taxon>Bacillota</taxon>
        <taxon>Bacilli</taxon>
        <taxon>Bacillales</taxon>
        <taxon>Bacillaceae</taxon>
        <taxon>Cytobacillus</taxon>
    </lineage>
</organism>
<dbReference type="SUPFAM" id="SSF51905">
    <property type="entry name" value="FAD/NAD(P)-binding domain"/>
    <property type="match status" value="1"/>
</dbReference>
<proteinExistence type="inferred from homology"/>
<keyword evidence="6" id="KW-0285">Flavoprotein</keyword>
<comment type="pathway">
    <text evidence="2">Siderophore biosynthesis.</text>
</comment>
<comment type="similarity">
    <text evidence="3">Belongs to the lysine N(6)-hydroxylase/L-ornithine N(5)-oxygenase family.</text>
</comment>
<comment type="cofactor">
    <cofactor evidence="1">
        <name>FAD</name>
        <dbReference type="ChEBI" id="CHEBI:57692"/>
    </cofactor>
</comment>
<reference evidence="15 16" key="1">
    <citation type="submission" date="2018-06" db="EMBL/GenBank/DDBJ databases">
        <title>Freshwater and sediment microbial communities from various areas in North America, analyzing microbe dynamics in response to fracking.</title>
        <authorList>
            <person name="Lamendella R."/>
        </authorList>
    </citation>
    <scope>NUCLEOTIDE SEQUENCE [LARGE SCALE GENOMIC DNA]</scope>
    <source>
        <strain evidence="15 16">14_TX</strain>
    </source>
</reference>
<name>A0A366K5U2_CYTFI</name>
<evidence type="ECO:0000256" key="12">
    <source>
        <dbReference type="ARBA" id="ARBA00032493"/>
    </source>
</evidence>
<dbReference type="EMBL" id="QNSF01000001">
    <property type="protein sequence ID" value="RBP96652.1"/>
    <property type="molecule type" value="Genomic_DNA"/>
</dbReference>
<evidence type="ECO:0000256" key="7">
    <source>
        <dbReference type="ARBA" id="ARBA00022827"/>
    </source>
</evidence>
<dbReference type="InterPro" id="IPR036188">
    <property type="entry name" value="FAD/NAD-bd_sf"/>
</dbReference>
<dbReference type="Gene3D" id="3.50.50.60">
    <property type="entry name" value="FAD/NAD(P)-binding domain"/>
    <property type="match status" value="1"/>
</dbReference>
<dbReference type="Proteomes" id="UP000252731">
    <property type="component" value="Unassembled WGS sequence"/>
</dbReference>
<comment type="catalytic activity">
    <reaction evidence="14">
        <text>L-lysine + NADPH + O2 = N(6)-hydroxy-L-lysine + NADP(+) + H2O</text>
        <dbReference type="Rhea" id="RHEA:23228"/>
        <dbReference type="ChEBI" id="CHEBI:15377"/>
        <dbReference type="ChEBI" id="CHEBI:15379"/>
        <dbReference type="ChEBI" id="CHEBI:32551"/>
        <dbReference type="ChEBI" id="CHEBI:57783"/>
        <dbReference type="ChEBI" id="CHEBI:57820"/>
        <dbReference type="ChEBI" id="CHEBI:58349"/>
        <dbReference type="EC" id="1.14.13.59"/>
    </reaction>
</comment>
<gene>
    <name evidence="15" type="ORF">DFO70_101468</name>
</gene>
<dbReference type="EC" id="1.14.13.59" evidence="4"/>
<dbReference type="RefSeq" id="WP_113881158.1">
    <property type="nucleotide sequence ID" value="NZ_QNSF01000001.1"/>
</dbReference>
<dbReference type="OrthoDB" id="7527071at2"/>
<keyword evidence="7" id="KW-0274">FAD</keyword>
<sequence length="442" mass="50603">MSLQQQKVYDLIGVGIGPFNLGLAAMLEETGGKEALFFEQRTEFNWHKGMLIEGTTLQVPFFADLISMANVQSRFTYLNYLQTHNRLYHFYFLEKFHIPRKEYNDYCRWVAGQLTSCRFGFQVEKISSINELYEVVVRNVQTGEAESYLTKHVAVGIGTSPSVPSHLEKHLGPNVMHSSEYMERKSELKQAGSITVIGSGQSAAEIFYDLLQGQDDGAYELNWFTRSKGFFPMEYSKLGLEFFSPDYIDFFYRLSQDKKDSLLSNQDLLYKGISMNTIADIYDLLYDKTACGEKPPIHLLAMTELEGIELRNGTHLLTLKHCVSEELFQLESDFVILGTGYAPSMPHFLLQMQDEVNWDGHNRFKVTRDYALETKTMKENKIFIQNGELHTHGVGAPDLGLGAYRNAVIMKQVYGREIYPVNKKNVFQSFEADESWKTAAIR</sequence>
<keyword evidence="8" id="KW-0521">NADP</keyword>
<comment type="caution">
    <text evidence="15">The sequence shown here is derived from an EMBL/GenBank/DDBJ whole genome shotgun (WGS) entry which is preliminary data.</text>
</comment>
<evidence type="ECO:0000256" key="8">
    <source>
        <dbReference type="ARBA" id="ARBA00022857"/>
    </source>
</evidence>
<dbReference type="PANTHER" id="PTHR42802:SF1">
    <property type="entry name" value="L-ORNITHINE N(5)-MONOOXYGENASE"/>
    <property type="match status" value="1"/>
</dbReference>
<dbReference type="PANTHER" id="PTHR42802">
    <property type="entry name" value="MONOOXYGENASE"/>
    <property type="match status" value="1"/>
</dbReference>
<evidence type="ECO:0000256" key="5">
    <source>
        <dbReference type="ARBA" id="ARBA00016406"/>
    </source>
</evidence>
<accession>A0A366K5U2</accession>
<evidence type="ECO:0000256" key="4">
    <source>
        <dbReference type="ARBA" id="ARBA00013076"/>
    </source>
</evidence>
<dbReference type="Pfam" id="PF13434">
    <property type="entry name" value="Lys_Orn_oxgnase"/>
    <property type="match status" value="1"/>
</dbReference>
<evidence type="ECO:0000256" key="11">
    <source>
        <dbReference type="ARBA" id="ARBA00031158"/>
    </source>
</evidence>
<dbReference type="AlphaFoldDB" id="A0A366K5U2"/>
<evidence type="ECO:0000256" key="2">
    <source>
        <dbReference type="ARBA" id="ARBA00004924"/>
    </source>
</evidence>
<evidence type="ECO:0000313" key="16">
    <source>
        <dbReference type="Proteomes" id="UP000252731"/>
    </source>
</evidence>
<evidence type="ECO:0000256" key="10">
    <source>
        <dbReference type="ARBA" id="ARBA00029939"/>
    </source>
</evidence>
<evidence type="ECO:0000313" key="15">
    <source>
        <dbReference type="EMBL" id="RBP96652.1"/>
    </source>
</evidence>
<evidence type="ECO:0000256" key="1">
    <source>
        <dbReference type="ARBA" id="ARBA00001974"/>
    </source>
</evidence>
<dbReference type="InterPro" id="IPR025700">
    <property type="entry name" value="Lys/Orn_oxygenase"/>
</dbReference>
<evidence type="ECO:0000256" key="6">
    <source>
        <dbReference type="ARBA" id="ARBA00022630"/>
    </source>
</evidence>
<evidence type="ECO:0000256" key="3">
    <source>
        <dbReference type="ARBA" id="ARBA00007588"/>
    </source>
</evidence>
<evidence type="ECO:0000256" key="9">
    <source>
        <dbReference type="ARBA" id="ARBA00023002"/>
    </source>
</evidence>
<dbReference type="GO" id="GO:0047091">
    <property type="term" value="F:L-lysine 6-monooxygenase (NADPH) activity"/>
    <property type="evidence" value="ECO:0007669"/>
    <property type="project" value="UniProtKB-EC"/>
</dbReference>